<gene>
    <name evidence="2" type="ORF">GRI43_03890</name>
</gene>
<dbReference type="RefSeq" id="WP_160729758.1">
    <property type="nucleotide sequence ID" value="NZ_CANLWR010000001.1"/>
</dbReference>
<proteinExistence type="predicted"/>
<evidence type="ECO:0000313" key="3">
    <source>
        <dbReference type="Proteomes" id="UP000471435"/>
    </source>
</evidence>
<keyword evidence="1" id="KW-0472">Membrane</keyword>
<evidence type="ECO:0000256" key="1">
    <source>
        <dbReference type="SAM" id="Phobius"/>
    </source>
</evidence>
<keyword evidence="1" id="KW-1133">Transmembrane helix</keyword>
<keyword evidence="1" id="KW-0812">Transmembrane</keyword>
<dbReference type="EMBL" id="WTYP01000001">
    <property type="protein sequence ID" value="MXP46537.1"/>
    <property type="molecule type" value="Genomic_DNA"/>
</dbReference>
<comment type="caution">
    <text evidence="2">The sequence shown here is derived from an EMBL/GenBank/DDBJ whole genome shotgun (WGS) entry which is preliminary data.</text>
</comment>
<dbReference type="AlphaFoldDB" id="A0A6I4UXC5"/>
<name>A0A6I4UXC5_9SPHN</name>
<organism evidence="2 3">
    <name type="scientific">Pontixanthobacter luteolus</name>
    <dbReference type="NCBI Taxonomy" id="295089"/>
    <lineage>
        <taxon>Bacteria</taxon>
        <taxon>Pseudomonadati</taxon>
        <taxon>Pseudomonadota</taxon>
        <taxon>Alphaproteobacteria</taxon>
        <taxon>Sphingomonadales</taxon>
        <taxon>Erythrobacteraceae</taxon>
        <taxon>Pontixanthobacter</taxon>
    </lineage>
</organism>
<evidence type="ECO:0000313" key="2">
    <source>
        <dbReference type="EMBL" id="MXP46537.1"/>
    </source>
</evidence>
<feature type="transmembrane region" description="Helical" evidence="1">
    <location>
        <begin position="28"/>
        <end position="45"/>
    </location>
</feature>
<accession>A0A6I4UXC5</accession>
<protein>
    <submittedName>
        <fullName evidence="2">Uncharacterized protein</fullName>
    </submittedName>
</protein>
<reference evidence="2 3" key="1">
    <citation type="submission" date="2019-12" db="EMBL/GenBank/DDBJ databases">
        <title>Genomic-based taxomic classification of the family Erythrobacteraceae.</title>
        <authorList>
            <person name="Xu L."/>
        </authorList>
    </citation>
    <scope>NUCLEOTIDE SEQUENCE [LARGE SCALE GENOMIC DNA]</scope>
    <source>
        <strain evidence="2 3">SW-109</strain>
    </source>
</reference>
<sequence>MGSVLLFAAAGLLGFLLGAYLAAAGDKQVGVALMAAGLVFQLLSLRQLKMLKKGDGNAR</sequence>
<dbReference type="OrthoDB" id="7410432at2"/>
<dbReference type="Proteomes" id="UP000471435">
    <property type="component" value="Unassembled WGS sequence"/>
</dbReference>
<keyword evidence="3" id="KW-1185">Reference proteome</keyword>